<reference evidence="4" key="4">
    <citation type="journal article" date="2020" name="Biotechnol. Bioeng.">
        <title>Chromosome-scale scaffolds for the Chinese hamster reference genome assembly to facilitate the study of the CHO epigenome.</title>
        <authorList>
            <person name="Hilliard W."/>
            <person name="MacDonald M."/>
            <person name="Lee K.H."/>
        </authorList>
    </citation>
    <scope>NUCLEOTIDE SEQUENCE [LARGE SCALE GENOMIC DNA]</scope>
    <source>
        <strain evidence="4">17A/GY</strain>
    </source>
</reference>
<dbReference type="RefSeq" id="XP_035294668.1">
    <property type="nucleotide sequence ID" value="XM_035438777.1"/>
</dbReference>
<sequence>MEVDPKFLRKMWLVKKHSKKHLKKMRSHNVKAMSACSEAIEDFQSQRWLSPGCHKAPAAISVTWLPSLTPIGKWIRNYMAKFQTKEVATALPQAQASAPAQAPKGPQAPAKDP</sequence>
<accession>A0A061ILB3</accession>
<keyword evidence="2" id="KW-0689">Ribosomal protein</keyword>
<dbReference type="GO" id="GO:0005840">
    <property type="term" value="C:ribosome"/>
    <property type="evidence" value="ECO:0007669"/>
    <property type="project" value="UniProtKB-KW"/>
</dbReference>
<evidence type="ECO:0000256" key="1">
    <source>
        <dbReference type="SAM" id="MobiDB-lite"/>
    </source>
</evidence>
<reference evidence="5" key="5">
    <citation type="submission" date="2025-04" db="UniProtKB">
        <authorList>
            <consortium name="RefSeq"/>
        </authorList>
    </citation>
    <scope>IDENTIFICATION</scope>
    <source>
        <strain evidence="5">17A/GY</strain>
        <tissue evidence="5">Liver</tissue>
    </source>
</reference>
<gene>
    <name evidence="5" type="primary">LOC113834193</name>
    <name evidence="2" type="ORF">H671_2g5869</name>
</gene>
<evidence type="ECO:0000313" key="4">
    <source>
        <dbReference type="Proteomes" id="UP001108280"/>
    </source>
</evidence>
<keyword evidence="2" id="KW-0687">Ribonucleoprotein</keyword>
<feature type="region of interest" description="Disordered" evidence="1">
    <location>
        <begin position="89"/>
        <end position="113"/>
    </location>
</feature>
<name>A0A061ILB3_CRIGR</name>
<dbReference type="KEGG" id="cge:113834193"/>
<dbReference type="Proteomes" id="UP000030759">
    <property type="component" value="Unassembled WGS sequence"/>
</dbReference>
<reference evidence="3" key="1">
    <citation type="journal article" date="2013" name="Nat. Biotechnol.">
        <title>Chinese hamster genome sequenced from sorted chromosomes.</title>
        <authorList>
            <person name="Brinkrolf K."/>
            <person name="Rupp O."/>
            <person name="Laux H."/>
            <person name="Kollin F."/>
            <person name="Ernst W."/>
            <person name="Linke B."/>
            <person name="Kofler R."/>
            <person name="Romand S."/>
            <person name="Hesse F."/>
            <person name="Budach W.E."/>
            <person name="Galosy S."/>
            <person name="Muller D."/>
            <person name="Noll T."/>
            <person name="Wienberg J."/>
            <person name="Jostock T."/>
            <person name="Leonard M."/>
            <person name="Grillari J."/>
            <person name="Tauch A."/>
            <person name="Goesmann A."/>
            <person name="Helk B."/>
            <person name="Mott J.E."/>
            <person name="Puhler A."/>
            <person name="Borth N."/>
        </authorList>
    </citation>
    <scope>NUCLEOTIDE SEQUENCE [LARGE SCALE GENOMIC DNA]</scope>
    <source>
        <strain evidence="3">17A/GY</strain>
    </source>
</reference>
<reference evidence="2" key="2">
    <citation type="submission" date="2013-03" db="EMBL/GenBank/DDBJ databases">
        <title>Chinese hamster genome sequenced from sorted chromosomes.</title>
        <authorList>
            <person name="Brinkrolf K."/>
            <person name="Rupp O."/>
            <person name="Laux H."/>
            <person name="Kollin F."/>
            <person name="Ernst W."/>
            <person name="Linke B."/>
            <person name="Kofler R."/>
            <person name="Romand S."/>
            <person name="Hesse F."/>
            <person name="Budach W.E."/>
            <person name="Galosy S."/>
            <person name="Muller D."/>
            <person name="Noll T."/>
            <person name="Wienberg J."/>
            <person name="Jostock T."/>
            <person name="Leonard M."/>
            <person name="Grillari J."/>
            <person name="Tauch A."/>
            <person name="Goesmann A."/>
            <person name="Helk B."/>
            <person name="Mott J.E."/>
            <person name="Puehler A."/>
            <person name="Borth N."/>
        </authorList>
    </citation>
    <scope>NUCLEOTIDE SEQUENCE</scope>
    <source>
        <strain evidence="2">17A/GY</strain>
    </source>
</reference>
<organism evidence="2 3">
    <name type="scientific">Cricetulus griseus</name>
    <name type="common">Chinese hamster</name>
    <name type="synonym">Cricetulus barabensis griseus</name>
    <dbReference type="NCBI Taxonomy" id="10029"/>
    <lineage>
        <taxon>Eukaryota</taxon>
        <taxon>Metazoa</taxon>
        <taxon>Chordata</taxon>
        <taxon>Craniata</taxon>
        <taxon>Vertebrata</taxon>
        <taxon>Euteleostomi</taxon>
        <taxon>Mammalia</taxon>
        <taxon>Eutheria</taxon>
        <taxon>Euarchontoglires</taxon>
        <taxon>Glires</taxon>
        <taxon>Rodentia</taxon>
        <taxon>Myomorpha</taxon>
        <taxon>Muroidea</taxon>
        <taxon>Cricetidae</taxon>
        <taxon>Cricetinae</taxon>
        <taxon>Cricetulus</taxon>
    </lineage>
</organism>
<protein>
    <submittedName>
        <fullName evidence="2 5">60S ribosomal protein L29-like</fullName>
    </submittedName>
</protein>
<dbReference type="EMBL" id="KE667900">
    <property type="protein sequence ID" value="ERE84560.1"/>
    <property type="molecule type" value="Genomic_DNA"/>
</dbReference>
<evidence type="ECO:0000313" key="3">
    <source>
        <dbReference type="Proteomes" id="UP000030759"/>
    </source>
</evidence>
<evidence type="ECO:0000313" key="5">
    <source>
        <dbReference type="RefSeq" id="XP_035294668.1"/>
    </source>
</evidence>
<dbReference type="Proteomes" id="UP001108280">
    <property type="component" value="Chromosome 2"/>
</dbReference>
<proteinExistence type="predicted"/>
<keyword evidence="4" id="KW-1185">Reference proteome</keyword>
<dbReference type="GeneID" id="113834193"/>
<dbReference type="AlphaFoldDB" id="A0A061ILB3"/>
<evidence type="ECO:0000313" key="2">
    <source>
        <dbReference type="EMBL" id="ERE84560.1"/>
    </source>
</evidence>
<reference evidence="4" key="3">
    <citation type="journal article" date="2018" name="Biotechnol. Bioeng.">
        <title>A reference genome of the Chinese hamster based on a hybrid assembly strategy.</title>
        <authorList>
            <person name="Rupp O."/>
            <person name="MacDonald M.L."/>
            <person name="Li S."/>
            <person name="Dhiman H."/>
            <person name="Polson S."/>
            <person name="Griep S."/>
            <person name="Heffner K."/>
            <person name="Hernandez I."/>
            <person name="Brinkrolf K."/>
            <person name="Jadhav V."/>
            <person name="Samoudi M."/>
            <person name="Hao H."/>
            <person name="Kingham B."/>
            <person name="Goesmann A."/>
            <person name="Betenbaugh M.J."/>
            <person name="Lewis N.E."/>
            <person name="Borth N."/>
            <person name="Lee K.H."/>
        </authorList>
    </citation>
    <scope>NUCLEOTIDE SEQUENCE [LARGE SCALE GENOMIC DNA]</scope>
    <source>
        <strain evidence="4">17A/GY</strain>
    </source>
</reference>